<name>A0ABN7WV12_GIGMA</name>
<feature type="non-terminal residue" evidence="1">
    <location>
        <position position="98"/>
    </location>
</feature>
<protein>
    <submittedName>
        <fullName evidence="1">8396_t:CDS:1</fullName>
    </submittedName>
</protein>
<reference evidence="1 2" key="1">
    <citation type="submission" date="2021-06" db="EMBL/GenBank/DDBJ databases">
        <authorList>
            <person name="Kallberg Y."/>
            <person name="Tangrot J."/>
            <person name="Rosling A."/>
        </authorList>
    </citation>
    <scope>NUCLEOTIDE SEQUENCE [LARGE SCALE GENOMIC DNA]</scope>
    <source>
        <strain evidence="1 2">120-4 pot B 10/14</strain>
    </source>
</reference>
<feature type="non-terminal residue" evidence="1">
    <location>
        <position position="1"/>
    </location>
</feature>
<organism evidence="1 2">
    <name type="scientific">Gigaspora margarita</name>
    <dbReference type="NCBI Taxonomy" id="4874"/>
    <lineage>
        <taxon>Eukaryota</taxon>
        <taxon>Fungi</taxon>
        <taxon>Fungi incertae sedis</taxon>
        <taxon>Mucoromycota</taxon>
        <taxon>Glomeromycotina</taxon>
        <taxon>Glomeromycetes</taxon>
        <taxon>Diversisporales</taxon>
        <taxon>Gigasporaceae</taxon>
        <taxon>Gigaspora</taxon>
    </lineage>
</organism>
<evidence type="ECO:0000313" key="1">
    <source>
        <dbReference type="EMBL" id="CAG8841562.1"/>
    </source>
</evidence>
<keyword evidence="2" id="KW-1185">Reference proteome</keyword>
<evidence type="ECO:0000313" key="2">
    <source>
        <dbReference type="Proteomes" id="UP000789901"/>
    </source>
</evidence>
<dbReference type="EMBL" id="CAJVQB010066179">
    <property type="protein sequence ID" value="CAG8841562.1"/>
    <property type="molecule type" value="Genomic_DNA"/>
</dbReference>
<proteinExistence type="predicted"/>
<gene>
    <name evidence="1" type="ORF">GMARGA_LOCUS35498</name>
</gene>
<dbReference type="Proteomes" id="UP000789901">
    <property type="component" value="Unassembled WGS sequence"/>
</dbReference>
<accession>A0ABN7WV12</accession>
<comment type="caution">
    <text evidence="1">The sequence shown here is derived from an EMBL/GenBank/DDBJ whole genome shotgun (WGS) entry which is preliminary data.</text>
</comment>
<sequence>SDEEVSIVSTSSINKGKQVVKGKYEATCNLCGVTWNHSEPREYSKKRKINTQGPLDQYRHQDKWLDTTIEMNVVKLVMQQQEKVPKKISMTPEATQIT</sequence>